<reference evidence="1" key="1">
    <citation type="journal article" date="2021" name="Front. Microbiol.">
        <title>Comprehensive Comparative Genomics and Phenotyping of Methylobacterium Species.</title>
        <authorList>
            <person name="Alessa O."/>
            <person name="Ogura Y."/>
            <person name="Fujitani Y."/>
            <person name="Takami H."/>
            <person name="Hayashi T."/>
            <person name="Sahin N."/>
            <person name="Tani A."/>
        </authorList>
    </citation>
    <scope>NUCLEOTIDE SEQUENCE</scope>
    <source>
        <strain evidence="1">LMG 23639</strain>
    </source>
</reference>
<name>A0ABQ4SX26_9HYPH</name>
<dbReference type="EMBL" id="BPQR01000040">
    <property type="protein sequence ID" value="GJE07084.1"/>
    <property type="molecule type" value="Genomic_DNA"/>
</dbReference>
<gene>
    <name evidence="1" type="ORF">AOPFMNJM_2408</name>
</gene>
<keyword evidence="2" id="KW-1185">Reference proteome</keyword>
<evidence type="ECO:0008006" key="3">
    <source>
        <dbReference type="Google" id="ProtNLM"/>
    </source>
</evidence>
<protein>
    <recommendedName>
        <fullName evidence="3">Radical SAM protein</fullName>
    </recommendedName>
</protein>
<evidence type="ECO:0000313" key="2">
    <source>
        <dbReference type="Proteomes" id="UP001055102"/>
    </source>
</evidence>
<comment type="caution">
    <text evidence="1">The sequence shown here is derived from an EMBL/GenBank/DDBJ whole genome shotgun (WGS) entry which is preliminary data.</text>
</comment>
<dbReference type="Proteomes" id="UP001055102">
    <property type="component" value="Unassembled WGS sequence"/>
</dbReference>
<organism evidence="1 2">
    <name type="scientific">Methylobacterium jeotgali</name>
    <dbReference type="NCBI Taxonomy" id="381630"/>
    <lineage>
        <taxon>Bacteria</taxon>
        <taxon>Pseudomonadati</taxon>
        <taxon>Pseudomonadota</taxon>
        <taxon>Alphaproteobacteria</taxon>
        <taxon>Hyphomicrobiales</taxon>
        <taxon>Methylobacteriaceae</taxon>
        <taxon>Methylobacterium</taxon>
    </lineage>
</organism>
<sequence>MKRTAWKLVRRLRRHANGDPVLLRIAATLAHCDRRHRCLDPACPQCNRAVQRIMVRMIAAFQQAHPELGPWRVLSLILPPIDGATSLDIGTAWSHYATVLRQAGITLGIFGIDLSFNEDDRRALDEAARFQPHACLHVYGLAPADEIKAADAFLKRHVPATEAIRRPVRSTLFDGNLAAPAYAFKPDPIRRQTILRDKPGRANPVRDTRDRPLTVEQQLQTVRALDEAGIGGRILLLGLRLASIPAGPSGPELRA</sequence>
<reference evidence="1" key="2">
    <citation type="submission" date="2021-08" db="EMBL/GenBank/DDBJ databases">
        <authorList>
            <person name="Tani A."/>
            <person name="Ola A."/>
            <person name="Ogura Y."/>
            <person name="Katsura K."/>
            <person name="Hayashi T."/>
        </authorList>
    </citation>
    <scope>NUCLEOTIDE SEQUENCE</scope>
    <source>
        <strain evidence="1">LMG 23639</strain>
    </source>
</reference>
<evidence type="ECO:0000313" key="1">
    <source>
        <dbReference type="EMBL" id="GJE07084.1"/>
    </source>
</evidence>
<proteinExistence type="predicted"/>
<accession>A0ABQ4SX26</accession>